<accession>A0A106QC43</accession>
<proteinExistence type="predicted"/>
<evidence type="ECO:0000313" key="1">
    <source>
        <dbReference type="EMBL" id="KWA84250.1"/>
    </source>
</evidence>
<protein>
    <submittedName>
        <fullName evidence="1">Uncharacterized protein</fullName>
    </submittedName>
</protein>
<sequence length="107" mass="11903">MGNRTLVLLHNDRAGEWSNDPMLGQKISHAMNFAMGRTPGPDSYLGYGQVVECRHADDQTLALVHSYGFTPLAHGRWQPGESMQFRLLQEAADALGYRLVKKSENSS</sequence>
<dbReference type="AlphaFoldDB" id="A0A106QC43"/>
<gene>
    <name evidence="1" type="ORF">WL29_23095</name>
</gene>
<comment type="caution">
    <text evidence="1">The sequence shown here is derived from an EMBL/GenBank/DDBJ whole genome shotgun (WGS) entry which is preliminary data.</text>
</comment>
<reference evidence="1 2" key="1">
    <citation type="submission" date="2015-11" db="EMBL/GenBank/DDBJ databases">
        <title>Expanding the genomic diversity of Burkholderia species for the development of highly accurate diagnostics.</title>
        <authorList>
            <person name="Sahl J."/>
            <person name="Keim P."/>
            <person name="Wagner D."/>
        </authorList>
    </citation>
    <scope>NUCLEOTIDE SEQUENCE [LARGE SCALE GENOMIC DNA]</scope>
    <source>
        <strain evidence="1 2">MSMB2087WGS</strain>
    </source>
</reference>
<dbReference type="RefSeq" id="WP_060192648.1">
    <property type="nucleotide sequence ID" value="NZ_LPHD01000049.1"/>
</dbReference>
<name>A0A106QC43_9BURK</name>
<organism evidence="1 2">
    <name type="scientific">Burkholderia ubonensis</name>
    <dbReference type="NCBI Taxonomy" id="101571"/>
    <lineage>
        <taxon>Bacteria</taxon>
        <taxon>Pseudomonadati</taxon>
        <taxon>Pseudomonadota</taxon>
        <taxon>Betaproteobacteria</taxon>
        <taxon>Burkholderiales</taxon>
        <taxon>Burkholderiaceae</taxon>
        <taxon>Burkholderia</taxon>
        <taxon>Burkholderia cepacia complex</taxon>
    </lineage>
</organism>
<dbReference type="EMBL" id="LPHD01000049">
    <property type="protein sequence ID" value="KWA84250.1"/>
    <property type="molecule type" value="Genomic_DNA"/>
</dbReference>
<dbReference type="Proteomes" id="UP000060630">
    <property type="component" value="Unassembled WGS sequence"/>
</dbReference>
<evidence type="ECO:0000313" key="2">
    <source>
        <dbReference type="Proteomes" id="UP000060630"/>
    </source>
</evidence>